<protein>
    <recommendedName>
        <fullName evidence="3">DNA phosphorothioation-associated methyltransferase</fullName>
    </recommendedName>
</protein>
<sequence length="676" mass="79306">MEIYPNKFKTIMFLTTDYFSEIIYCCKKSSIGKQLPTALYVHVSAINCLDIRLQEYEKKARLTEDIEGATIIKFNTDKPIISYLFYPQFDSDPHPALTLSIVINLDTEQVSYWDYKKKRNPPILHRKETFITPDYAHYEMFAHLTKMEEALELLTLNAPIGTKQEWEKRLNRKRIIFEGHYLACHCPIFPKETVNIQIERHKAAIVRNTLSRPVRLALDLLLFEEETTFFDYGCGYGGDVERIAEAGYKSQGWDPYYCPDNQKAIADIVNLGYVINVIEDIKERREALLNAWELTNKVLIVSAQVLIDDRDRGVIAYGDGIITNRNTFQKYYEQEELKFYIDQVLEVDSIPIGLGIYLVFRDELESQKFRASRFHSRAKTPRLITKVRRFEDYEYLLQPLMEFYTERGRLPAKGELKNEVALKEEFRSFRQAFKVILQVTQEDDWDMITEKRRQDLLLYLALSQFDRRPKMRELSPEVKQDIKSLFGSYNSACIMADAMLYQVGNLEIIAQLCQKQTIGRKLKNSLLVHISVLETLEPLLRLYEGCASRTVGRLEEANVIQFSWRIPKITYLFYPDFDNNAHPRLHSRMQIQLSNLRVNYSDYAEDDNPPILHYKDSLVSPDYPLHETFKQLTEKEQELGLLDDYRKVNRLLGWLDCLKENNLILEGYELKSQETT</sequence>
<dbReference type="KEGG" id="cyt:cce_3304"/>
<proteinExistence type="predicted"/>
<organism evidence="1 2">
    <name type="scientific">Crocosphaera subtropica (strain ATCC 51142 / BH68)</name>
    <name type="common">Cyanothece sp. (strain ATCC 51142)</name>
    <dbReference type="NCBI Taxonomy" id="43989"/>
    <lineage>
        <taxon>Bacteria</taxon>
        <taxon>Bacillati</taxon>
        <taxon>Cyanobacteriota</taxon>
        <taxon>Cyanophyceae</taxon>
        <taxon>Oscillatoriophycideae</taxon>
        <taxon>Chroococcales</taxon>
        <taxon>Aphanothecaceae</taxon>
        <taxon>Crocosphaera</taxon>
        <taxon>Crocosphaera subtropica</taxon>
    </lineage>
</organism>
<dbReference type="NCBIfam" id="TIGR04096">
    <property type="entry name" value="dnd_rel_methyl"/>
    <property type="match status" value="1"/>
</dbReference>
<accession>B1WY68</accession>
<dbReference type="Proteomes" id="UP000001203">
    <property type="component" value="Chromosome circular"/>
</dbReference>
<dbReference type="InterPro" id="IPR024019">
    <property type="entry name" value="CHP04096"/>
</dbReference>
<keyword evidence="2" id="KW-1185">Reference proteome</keyword>
<dbReference type="EMBL" id="CP000806">
    <property type="protein sequence ID" value="ACB52652.1"/>
    <property type="molecule type" value="Genomic_DNA"/>
</dbReference>
<evidence type="ECO:0000313" key="1">
    <source>
        <dbReference type="EMBL" id="ACB52652.1"/>
    </source>
</evidence>
<evidence type="ECO:0008006" key="3">
    <source>
        <dbReference type="Google" id="ProtNLM"/>
    </source>
</evidence>
<dbReference type="STRING" id="43989.cce_3304"/>
<name>B1WY68_CROS5</name>
<reference evidence="1 2" key="1">
    <citation type="journal article" date="2008" name="Proc. Natl. Acad. Sci. U.S.A.">
        <title>The genome of Cyanothece 51142, a unicellular diazotrophic cyanobacterium important in the marine nitrogen cycle.</title>
        <authorList>
            <person name="Welsh E.A."/>
            <person name="Liberton M."/>
            <person name="Stoeckel J."/>
            <person name="Loh T."/>
            <person name="Elvitigala T."/>
            <person name="Wang C."/>
            <person name="Wollam A."/>
            <person name="Fulton R.S."/>
            <person name="Clifton S.W."/>
            <person name="Jacobs J.M."/>
            <person name="Aurora R."/>
            <person name="Ghosh B.K."/>
            <person name="Sherman L.A."/>
            <person name="Smith R.D."/>
            <person name="Wilson R.K."/>
            <person name="Pakrasi H.B."/>
        </authorList>
    </citation>
    <scope>NUCLEOTIDE SEQUENCE [LARGE SCALE GENOMIC DNA]</scope>
    <source>
        <strain evidence="2">ATCC 51142 / BH68</strain>
    </source>
</reference>
<gene>
    <name evidence="1" type="ordered locus">cce_3304</name>
</gene>
<evidence type="ECO:0000313" key="2">
    <source>
        <dbReference type="Proteomes" id="UP000001203"/>
    </source>
</evidence>
<dbReference type="AlphaFoldDB" id="B1WY68"/>
<dbReference type="HOGENOM" id="CLU_012555_0_0_3"/>
<dbReference type="eggNOG" id="COG2227">
    <property type="taxonomic scope" value="Bacteria"/>
</dbReference>